<feature type="domain" description="Retrotransposon Copia-like N-terminal" evidence="1">
    <location>
        <begin position="33"/>
        <end position="75"/>
    </location>
</feature>
<dbReference type="PANTHER" id="PTHR37610">
    <property type="entry name" value="CCHC-TYPE DOMAIN-CONTAINING PROTEIN"/>
    <property type="match status" value="1"/>
</dbReference>
<proteinExistence type="predicted"/>
<dbReference type="Pfam" id="PF14244">
    <property type="entry name" value="Retrotran_gag_3"/>
    <property type="match status" value="1"/>
</dbReference>
<reference evidence="2" key="2">
    <citation type="journal article" date="2024" name="Plant">
        <title>Genomic evolution and insights into agronomic trait innovations of Sesamum species.</title>
        <authorList>
            <person name="Miao H."/>
            <person name="Wang L."/>
            <person name="Qu L."/>
            <person name="Liu H."/>
            <person name="Sun Y."/>
            <person name="Le M."/>
            <person name="Wang Q."/>
            <person name="Wei S."/>
            <person name="Zheng Y."/>
            <person name="Lin W."/>
            <person name="Duan Y."/>
            <person name="Cao H."/>
            <person name="Xiong S."/>
            <person name="Wang X."/>
            <person name="Wei L."/>
            <person name="Li C."/>
            <person name="Ma Q."/>
            <person name="Ju M."/>
            <person name="Zhao R."/>
            <person name="Li G."/>
            <person name="Mu C."/>
            <person name="Tian Q."/>
            <person name="Mei H."/>
            <person name="Zhang T."/>
            <person name="Gao T."/>
            <person name="Zhang H."/>
        </authorList>
    </citation>
    <scope>NUCLEOTIDE SEQUENCE</scope>
    <source>
        <strain evidence="2">G01</strain>
    </source>
</reference>
<dbReference type="AlphaFoldDB" id="A0AAW2QS14"/>
<evidence type="ECO:0000259" key="1">
    <source>
        <dbReference type="Pfam" id="PF14244"/>
    </source>
</evidence>
<evidence type="ECO:0000313" key="2">
    <source>
        <dbReference type="EMBL" id="KAL0370700.1"/>
    </source>
</evidence>
<dbReference type="PANTHER" id="PTHR37610:SF40">
    <property type="entry name" value="OS01G0909600 PROTEIN"/>
    <property type="match status" value="1"/>
</dbReference>
<comment type="caution">
    <text evidence="2">The sequence shown here is derived from an EMBL/GenBank/DDBJ whole genome shotgun (WGS) entry which is preliminary data.</text>
</comment>
<organism evidence="2">
    <name type="scientific">Sesamum angustifolium</name>
    <dbReference type="NCBI Taxonomy" id="2727405"/>
    <lineage>
        <taxon>Eukaryota</taxon>
        <taxon>Viridiplantae</taxon>
        <taxon>Streptophyta</taxon>
        <taxon>Embryophyta</taxon>
        <taxon>Tracheophyta</taxon>
        <taxon>Spermatophyta</taxon>
        <taxon>Magnoliopsida</taxon>
        <taxon>eudicotyledons</taxon>
        <taxon>Gunneridae</taxon>
        <taxon>Pentapetalae</taxon>
        <taxon>asterids</taxon>
        <taxon>lamiids</taxon>
        <taxon>Lamiales</taxon>
        <taxon>Pedaliaceae</taxon>
        <taxon>Sesamum</taxon>
    </lineage>
</organism>
<protein>
    <recommendedName>
        <fullName evidence="1">Retrotransposon Copia-like N-terminal domain-containing protein</fullName>
    </recommendedName>
</protein>
<dbReference type="InterPro" id="IPR029472">
    <property type="entry name" value="Copia-like_N"/>
</dbReference>
<gene>
    <name evidence="2" type="ORF">Sangu_0388100</name>
</gene>
<reference evidence="2" key="1">
    <citation type="submission" date="2020-06" db="EMBL/GenBank/DDBJ databases">
        <authorList>
            <person name="Li T."/>
            <person name="Hu X."/>
            <person name="Zhang T."/>
            <person name="Song X."/>
            <person name="Zhang H."/>
            <person name="Dai N."/>
            <person name="Sheng W."/>
            <person name="Hou X."/>
            <person name="Wei L."/>
        </authorList>
    </citation>
    <scope>NUCLEOTIDE SEQUENCE</scope>
    <source>
        <strain evidence="2">G01</strain>
        <tissue evidence="2">Leaf</tissue>
    </source>
</reference>
<sequence>MASSSNATHVAVAGDARTGIDAVNSRIQLFESSNMVMISAPLNGNNWLTWSQSVKIVLEGKDKVGFIDGLEIKPAKGFVEYKQWRITDSVVRTWILSTVSKDIVNAILYALSA</sequence>
<name>A0AAW2QS14_9LAMI</name>
<dbReference type="EMBL" id="JACGWK010000002">
    <property type="protein sequence ID" value="KAL0370700.1"/>
    <property type="molecule type" value="Genomic_DNA"/>
</dbReference>
<accession>A0AAW2QS14</accession>